<evidence type="ECO:0000313" key="1">
    <source>
        <dbReference type="EMBL" id="VVM06274.1"/>
    </source>
</evidence>
<name>A0A5E6MLG8_9BACT</name>
<comment type="caution">
    <text evidence="1">The sequence shown here is derived from an EMBL/GenBank/DDBJ whole genome shotgun (WGS) entry which is preliminary data.</text>
</comment>
<dbReference type="RefSeq" id="WP_246189558.1">
    <property type="nucleotide sequence ID" value="NZ_CABFUZ020000110.1"/>
</dbReference>
<protein>
    <submittedName>
        <fullName evidence="1">Uncharacterized protein</fullName>
    </submittedName>
</protein>
<accession>A0A5E6MLG8</accession>
<reference evidence="1" key="1">
    <citation type="submission" date="2019-09" db="EMBL/GenBank/DDBJ databases">
        <authorList>
            <person name="Cremers G."/>
        </authorList>
    </citation>
    <scope>NUCLEOTIDE SEQUENCE [LARGE SCALE GENOMIC DNA]</scope>
    <source>
        <strain evidence="1">3B</strain>
    </source>
</reference>
<dbReference type="AlphaFoldDB" id="A0A5E6MLG8"/>
<gene>
    <name evidence="1" type="ORF">MAMC_01020</name>
</gene>
<evidence type="ECO:0000313" key="2">
    <source>
        <dbReference type="Proteomes" id="UP000381693"/>
    </source>
</evidence>
<dbReference type="EMBL" id="CABFUZ020000110">
    <property type="protein sequence ID" value="VVM06274.1"/>
    <property type="molecule type" value="Genomic_DNA"/>
</dbReference>
<sequence length="211" mass="23039">MRKISQSECGDRFRGFASAPPAPRLPWILLFCLLASLGKSHAGDLAEIASPSPDWPQGGTASSLRNSLLFADVAGADSQGLPTSRAEETVVIGRAPTVLAPWENSKWSLDSPEIWSDRIASSDTPATLMGTGHMHRRYQPMIGFWWMYMNMGPNYYEGANAMDLNGLGAVRYAGKPVAMGDTAMFVAQYMPMLMMGITEPSWRCSRSGTNR</sequence>
<dbReference type="Proteomes" id="UP000381693">
    <property type="component" value="Unassembled WGS sequence"/>
</dbReference>
<organism evidence="1 2">
    <name type="scientific">Methylacidimicrobium cyclopophantes</name>
    <dbReference type="NCBI Taxonomy" id="1041766"/>
    <lineage>
        <taxon>Bacteria</taxon>
        <taxon>Pseudomonadati</taxon>
        <taxon>Verrucomicrobiota</taxon>
        <taxon>Methylacidimicrobium</taxon>
    </lineage>
</organism>
<proteinExistence type="predicted"/>
<keyword evidence="2" id="KW-1185">Reference proteome</keyword>